<dbReference type="SUPFAM" id="SSF53335">
    <property type="entry name" value="S-adenosyl-L-methionine-dependent methyltransferases"/>
    <property type="match status" value="1"/>
</dbReference>
<keyword evidence="3" id="KW-1185">Reference proteome</keyword>
<evidence type="ECO:0000313" key="2">
    <source>
        <dbReference type="EMBL" id="QSB14065.1"/>
    </source>
</evidence>
<evidence type="ECO:0000313" key="3">
    <source>
        <dbReference type="Proteomes" id="UP000662857"/>
    </source>
</evidence>
<dbReference type="InterPro" id="IPR029063">
    <property type="entry name" value="SAM-dependent_MTases_sf"/>
</dbReference>
<name>A0A895YCX9_9ACTN</name>
<keyword evidence="2" id="KW-0489">Methyltransferase</keyword>
<dbReference type="AlphaFoldDB" id="A0A895YCX9"/>
<keyword evidence="2" id="KW-0808">Transferase</keyword>
<dbReference type="Gene3D" id="3.40.50.150">
    <property type="entry name" value="Vaccinia Virus protein VP39"/>
    <property type="match status" value="1"/>
</dbReference>
<proteinExistence type="predicted"/>
<dbReference type="InterPro" id="IPR041698">
    <property type="entry name" value="Methyltransf_25"/>
</dbReference>
<dbReference type="Proteomes" id="UP000662857">
    <property type="component" value="Chromosome"/>
</dbReference>
<dbReference type="Pfam" id="PF13649">
    <property type="entry name" value="Methyltransf_25"/>
    <property type="match status" value="1"/>
</dbReference>
<accession>A0A895YCX9</accession>
<dbReference type="GO" id="GO:0032259">
    <property type="term" value="P:methylation"/>
    <property type="evidence" value="ECO:0007669"/>
    <property type="project" value="UniProtKB-KW"/>
</dbReference>
<reference evidence="2" key="1">
    <citation type="submission" date="2021-02" db="EMBL/GenBank/DDBJ databases">
        <title>Natrosporangium hydrolyticum gen. nov., sp. nov, a haloalkaliphilic actinobacterium from a soda solonchak soil.</title>
        <authorList>
            <person name="Sorokin D.Y."/>
            <person name="Khijniak T.V."/>
            <person name="Zakharycheva A.P."/>
            <person name="Boueva O.V."/>
            <person name="Ariskina E.V."/>
            <person name="Hahnke R.L."/>
            <person name="Bunk B."/>
            <person name="Sproer C."/>
            <person name="Schumann P."/>
            <person name="Evtushenko L.I."/>
            <person name="Kublanov I.V."/>
        </authorList>
    </citation>
    <scope>NUCLEOTIDE SEQUENCE</scope>
    <source>
        <strain evidence="2">DSM 106523</strain>
    </source>
</reference>
<sequence>MDQLALDLMAYYDQDATLRAERQVDPERAIRRAEFLDLLRAEGRRTLLEVGTGPGRDATVFAAAGIQVSGVDLAAEQVRLARRAGVDAYQATIWDMPFPPRCFEAGWSMSTLLHVPDSRFDAAIDAIVSKLLPGAPLAVGLWGGVDHEGASERDVITPPRFFSRRSHDRLRRMLARAGAVERFVTWGESPGWQYQWALVRVRHRDAT</sequence>
<evidence type="ECO:0000259" key="1">
    <source>
        <dbReference type="Pfam" id="PF13649"/>
    </source>
</evidence>
<protein>
    <submittedName>
        <fullName evidence="2">Methyltransferase domain-containing protein</fullName>
    </submittedName>
</protein>
<dbReference type="EMBL" id="CP070499">
    <property type="protein sequence ID" value="QSB14065.1"/>
    <property type="molecule type" value="Genomic_DNA"/>
</dbReference>
<dbReference type="CDD" id="cd02440">
    <property type="entry name" value="AdoMet_MTases"/>
    <property type="match status" value="1"/>
</dbReference>
<dbReference type="GO" id="GO:0008168">
    <property type="term" value="F:methyltransferase activity"/>
    <property type="evidence" value="ECO:0007669"/>
    <property type="project" value="UniProtKB-KW"/>
</dbReference>
<dbReference type="RefSeq" id="WP_239676181.1">
    <property type="nucleotide sequence ID" value="NZ_CP070499.1"/>
</dbReference>
<organism evidence="2 3">
    <name type="scientific">Natronosporangium hydrolyticum</name>
    <dbReference type="NCBI Taxonomy" id="2811111"/>
    <lineage>
        <taxon>Bacteria</taxon>
        <taxon>Bacillati</taxon>
        <taxon>Actinomycetota</taxon>
        <taxon>Actinomycetes</taxon>
        <taxon>Micromonosporales</taxon>
        <taxon>Micromonosporaceae</taxon>
        <taxon>Natronosporangium</taxon>
    </lineage>
</organism>
<dbReference type="KEGG" id="nhy:JQS43_21405"/>
<feature type="domain" description="Methyltransferase" evidence="1">
    <location>
        <begin position="48"/>
        <end position="134"/>
    </location>
</feature>
<gene>
    <name evidence="2" type="ORF">JQS43_21405</name>
</gene>